<accession>A0AAV7JE00</accession>
<dbReference type="PANTHER" id="PTHR46060:SF1">
    <property type="entry name" value="MARINER MOS1 TRANSPOSASE-LIKE PROTEIN"/>
    <property type="match status" value="1"/>
</dbReference>
<evidence type="ECO:0000313" key="2">
    <source>
        <dbReference type="Proteomes" id="UP001165289"/>
    </source>
</evidence>
<gene>
    <name evidence="1" type="ORF">LOD99_8891</name>
</gene>
<keyword evidence="2" id="KW-1185">Reference proteome</keyword>
<sequence length="152" mass="17660">MDTIRTTDQKARWQGIAKEGKGPVAQIPVPKGQTLTGQFYTDVVFPEVEKHYLKRRPKTGTRGLKILHDNRRPHKSLAVRQKIKDMDVHEVPHPPYSPDIAPCNFWLFRKLKDNLFGREFEDRLSLGRQFTDTLKSFPRMSTERHLKIGLKG</sequence>
<dbReference type="InterPro" id="IPR036397">
    <property type="entry name" value="RNaseH_sf"/>
</dbReference>
<dbReference type="InterPro" id="IPR052709">
    <property type="entry name" value="Transposase-MT_Hybrid"/>
</dbReference>
<protein>
    <submittedName>
        <fullName evidence="1">Transposase</fullName>
    </submittedName>
</protein>
<comment type="caution">
    <text evidence="1">The sequence shown here is derived from an EMBL/GenBank/DDBJ whole genome shotgun (WGS) entry which is preliminary data.</text>
</comment>
<reference evidence="1 2" key="1">
    <citation type="journal article" date="2023" name="BMC Biol.">
        <title>The compact genome of the sponge Oopsacas minuta (Hexactinellida) is lacking key metazoan core genes.</title>
        <authorList>
            <person name="Santini S."/>
            <person name="Schenkelaars Q."/>
            <person name="Jourda C."/>
            <person name="Duchesne M."/>
            <person name="Belahbib H."/>
            <person name="Rocher C."/>
            <person name="Selva M."/>
            <person name="Riesgo A."/>
            <person name="Vervoort M."/>
            <person name="Leys S.P."/>
            <person name="Kodjabachian L."/>
            <person name="Le Bivic A."/>
            <person name="Borchiellini C."/>
            <person name="Claverie J.M."/>
            <person name="Renard E."/>
        </authorList>
    </citation>
    <scope>NUCLEOTIDE SEQUENCE [LARGE SCALE GENOMIC DNA]</scope>
    <source>
        <strain evidence="1">SPO-2</strain>
    </source>
</reference>
<evidence type="ECO:0000313" key="1">
    <source>
        <dbReference type="EMBL" id="KAI6647054.1"/>
    </source>
</evidence>
<name>A0AAV7JE00_9METZ</name>
<dbReference type="Gene3D" id="3.30.420.10">
    <property type="entry name" value="Ribonuclease H-like superfamily/Ribonuclease H"/>
    <property type="match status" value="1"/>
</dbReference>
<dbReference type="EMBL" id="JAKMXF010000346">
    <property type="protein sequence ID" value="KAI6647054.1"/>
    <property type="molecule type" value="Genomic_DNA"/>
</dbReference>
<organism evidence="1 2">
    <name type="scientific">Oopsacas minuta</name>
    <dbReference type="NCBI Taxonomy" id="111878"/>
    <lineage>
        <taxon>Eukaryota</taxon>
        <taxon>Metazoa</taxon>
        <taxon>Porifera</taxon>
        <taxon>Hexactinellida</taxon>
        <taxon>Hexasterophora</taxon>
        <taxon>Lyssacinosida</taxon>
        <taxon>Leucopsacidae</taxon>
        <taxon>Oopsacas</taxon>
    </lineage>
</organism>
<dbReference type="GO" id="GO:0003676">
    <property type="term" value="F:nucleic acid binding"/>
    <property type="evidence" value="ECO:0007669"/>
    <property type="project" value="InterPro"/>
</dbReference>
<proteinExistence type="predicted"/>
<dbReference type="Proteomes" id="UP001165289">
    <property type="component" value="Unassembled WGS sequence"/>
</dbReference>
<dbReference type="AlphaFoldDB" id="A0AAV7JE00"/>
<dbReference type="PANTHER" id="PTHR46060">
    <property type="entry name" value="MARINER MOS1 TRANSPOSASE-LIKE PROTEIN"/>
    <property type="match status" value="1"/>
</dbReference>